<evidence type="ECO:0000313" key="1">
    <source>
        <dbReference type="EMBL" id="SPE28940.1"/>
    </source>
</evidence>
<proteinExistence type="predicted"/>
<organism evidence="1 2">
    <name type="scientific">Candidatus Sulfuritelmatomonas gaucii</name>
    <dbReference type="NCBI Taxonomy" id="2043161"/>
    <lineage>
        <taxon>Bacteria</taxon>
        <taxon>Pseudomonadati</taxon>
        <taxon>Acidobacteriota</taxon>
        <taxon>Terriglobia</taxon>
        <taxon>Terriglobales</taxon>
        <taxon>Acidobacteriaceae</taxon>
        <taxon>Candidatus Sulfuritelmatomonas</taxon>
    </lineage>
</organism>
<protein>
    <submittedName>
        <fullName evidence="1">Uncharacterized protein</fullName>
    </submittedName>
</protein>
<dbReference type="EMBL" id="OKRB01000130">
    <property type="protein sequence ID" value="SPE28940.1"/>
    <property type="molecule type" value="Genomic_DNA"/>
</dbReference>
<dbReference type="Proteomes" id="UP000239735">
    <property type="component" value="Unassembled WGS sequence"/>
</dbReference>
<dbReference type="AlphaFoldDB" id="A0A2N9M0F0"/>
<gene>
    <name evidence="1" type="ORF">SBA5_70053</name>
</gene>
<sequence length="83" mass="9416">MAMKDLVLFAFGAAGALHATYEEYGYAYRNQNGQDDSILHKPMRQSLHFRSPIRGRRTLLSMRLSFAEGYGVVFKDGTPIFKV</sequence>
<reference evidence="2" key="1">
    <citation type="submission" date="2018-02" db="EMBL/GenBank/DDBJ databases">
        <authorList>
            <person name="Hausmann B."/>
        </authorList>
    </citation>
    <scope>NUCLEOTIDE SEQUENCE [LARGE SCALE GENOMIC DNA]</scope>
    <source>
        <strain evidence="2">Peat soil MAG SbA5</strain>
    </source>
</reference>
<name>A0A2N9M0F0_9BACT</name>
<evidence type="ECO:0000313" key="2">
    <source>
        <dbReference type="Proteomes" id="UP000239735"/>
    </source>
</evidence>
<accession>A0A2N9M0F0</accession>